<evidence type="ECO:0000313" key="2">
    <source>
        <dbReference type="EMBL" id="GAB0183925.1"/>
    </source>
</evidence>
<evidence type="ECO:0000313" key="3">
    <source>
        <dbReference type="Proteomes" id="UP001623348"/>
    </source>
</evidence>
<feature type="region of interest" description="Disordered" evidence="1">
    <location>
        <begin position="1"/>
        <end position="42"/>
    </location>
</feature>
<proteinExistence type="predicted"/>
<gene>
    <name evidence="2" type="ORF">GRJ2_000857800</name>
</gene>
<sequence>MENPNQSQSSRDPINNDRKVRPFELSGTTVGSDPVSPLSWDASRGRFHQDSKIICRQFHEVHRLPVDECWHINVVITANVNPDLEMASL</sequence>
<organism evidence="2 3">
    <name type="scientific">Grus japonensis</name>
    <name type="common">Japanese crane</name>
    <name type="synonym">Red-crowned crane</name>
    <dbReference type="NCBI Taxonomy" id="30415"/>
    <lineage>
        <taxon>Eukaryota</taxon>
        <taxon>Metazoa</taxon>
        <taxon>Chordata</taxon>
        <taxon>Craniata</taxon>
        <taxon>Vertebrata</taxon>
        <taxon>Euteleostomi</taxon>
        <taxon>Archelosauria</taxon>
        <taxon>Archosauria</taxon>
        <taxon>Dinosauria</taxon>
        <taxon>Saurischia</taxon>
        <taxon>Theropoda</taxon>
        <taxon>Coelurosauria</taxon>
        <taxon>Aves</taxon>
        <taxon>Neognathae</taxon>
        <taxon>Neoaves</taxon>
        <taxon>Gruiformes</taxon>
        <taxon>Gruidae</taxon>
        <taxon>Grus</taxon>
    </lineage>
</organism>
<feature type="compositionally biased region" description="Polar residues" evidence="1">
    <location>
        <begin position="1"/>
        <end position="13"/>
    </location>
</feature>
<name>A0ABC9WEI7_GRUJA</name>
<dbReference type="AlphaFoldDB" id="A0ABC9WEI7"/>
<protein>
    <submittedName>
        <fullName evidence="2">Uncharacterized protein</fullName>
    </submittedName>
</protein>
<dbReference type="EMBL" id="BAAFJT010000002">
    <property type="protein sequence ID" value="GAB0183925.1"/>
    <property type="molecule type" value="Genomic_DNA"/>
</dbReference>
<evidence type="ECO:0000256" key="1">
    <source>
        <dbReference type="SAM" id="MobiDB-lite"/>
    </source>
</evidence>
<comment type="caution">
    <text evidence="2">The sequence shown here is derived from an EMBL/GenBank/DDBJ whole genome shotgun (WGS) entry which is preliminary data.</text>
</comment>
<accession>A0ABC9WEI7</accession>
<dbReference type="Proteomes" id="UP001623348">
    <property type="component" value="Unassembled WGS sequence"/>
</dbReference>
<keyword evidence="3" id="KW-1185">Reference proteome</keyword>
<reference evidence="2 3" key="1">
    <citation type="submission" date="2024-06" db="EMBL/GenBank/DDBJ databases">
        <title>The draft genome of Grus japonensis, version 3.</title>
        <authorList>
            <person name="Nabeshima K."/>
            <person name="Suzuki S."/>
            <person name="Onuma M."/>
        </authorList>
    </citation>
    <scope>NUCLEOTIDE SEQUENCE [LARGE SCALE GENOMIC DNA]</scope>
    <source>
        <strain evidence="2 3">451A</strain>
    </source>
</reference>